<dbReference type="CDD" id="cd00067">
    <property type="entry name" value="GAL4"/>
    <property type="match status" value="1"/>
</dbReference>
<feature type="compositionally biased region" description="Polar residues" evidence="4">
    <location>
        <begin position="725"/>
        <end position="736"/>
    </location>
</feature>
<keyword evidence="3" id="KW-0175">Coiled coil</keyword>
<feature type="domain" description="Zn(2)-C6 fungal-type" evidence="5">
    <location>
        <begin position="73"/>
        <end position="103"/>
    </location>
</feature>
<dbReference type="PANTHER" id="PTHR46910">
    <property type="entry name" value="TRANSCRIPTION FACTOR PDR1"/>
    <property type="match status" value="1"/>
</dbReference>
<evidence type="ECO:0000313" key="6">
    <source>
        <dbReference type="EMBL" id="KAF2119734.1"/>
    </source>
</evidence>
<evidence type="ECO:0000256" key="3">
    <source>
        <dbReference type="SAM" id="Coils"/>
    </source>
</evidence>
<evidence type="ECO:0000313" key="7">
    <source>
        <dbReference type="Proteomes" id="UP000799770"/>
    </source>
</evidence>
<feature type="compositionally biased region" description="Polar residues" evidence="4">
    <location>
        <begin position="46"/>
        <end position="56"/>
    </location>
</feature>
<dbReference type="GO" id="GO:0003677">
    <property type="term" value="F:DNA binding"/>
    <property type="evidence" value="ECO:0007669"/>
    <property type="project" value="InterPro"/>
</dbReference>
<reference evidence="6" key="1">
    <citation type="journal article" date="2020" name="Stud. Mycol.">
        <title>101 Dothideomycetes genomes: a test case for predicting lifestyles and emergence of pathogens.</title>
        <authorList>
            <person name="Haridas S."/>
            <person name="Albert R."/>
            <person name="Binder M."/>
            <person name="Bloem J."/>
            <person name="Labutti K."/>
            <person name="Salamov A."/>
            <person name="Andreopoulos B."/>
            <person name="Baker S."/>
            <person name="Barry K."/>
            <person name="Bills G."/>
            <person name="Bluhm B."/>
            <person name="Cannon C."/>
            <person name="Castanera R."/>
            <person name="Culley D."/>
            <person name="Daum C."/>
            <person name="Ezra D."/>
            <person name="Gonzalez J."/>
            <person name="Henrissat B."/>
            <person name="Kuo A."/>
            <person name="Liang C."/>
            <person name="Lipzen A."/>
            <person name="Lutzoni F."/>
            <person name="Magnuson J."/>
            <person name="Mondo S."/>
            <person name="Nolan M."/>
            <person name="Ohm R."/>
            <person name="Pangilinan J."/>
            <person name="Park H.-J."/>
            <person name="Ramirez L."/>
            <person name="Alfaro M."/>
            <person name="Sun H."/>
            <person name="Tritt A."/>
            <person name="Yoshinaga Y."/>
            <person name="Zwiers L.-H."/>
            <person name="Turgeon B."/>
            <person name="Goodwin S."/>
            <person name="Spatafora J."/>
            <person name="Crous P."/>
            <person name="Grigoriev I."/>
        </authorList>
    </citation>
    <scope>NUCLEOTIDE SEQUENCE</scope>
    <source>
        <strain evidence="6">CBS 627.86</strain>
    </source>
</reference>
<keyword evidence="2" id="KW-0539">Nucleus</keyword>
<dbReference type="Pfam" id="PF00172">
    <property type="entry name" value="Zn_clus"/>
    <property type="match status" value="1"/>
</dbReference>
<feature type="coiled-coil region" evidence="3">
    <location>
        <begin position="117"/>
        <end position="144"/>
    </location>
</feature>
<feature type="region of interest" description="Disordered" evidence="4">
    <location>
        <begin position="1"/>
        <end position="31"/>
    </location>
</feature>
<feature type="compositionally biased region" description="Basic and acidic residues" evidence="4">
    <location>
        <begin position="13"/>
        <end position="31"/>
    </location>
</feature>
<dbReference type="CDD" id="cd12148">
    <property type="entry name" value="fungal_TF_MHR"/>
    <property type="match status" value="1"/>
</dbReference>
<feature type="compositionally biased region" description="Polar residues" evidence="4">
    <location>
        <begin position="743"/>
        <end position="762"/>
    </location>
</feature>
<dbReference type="OrthoDB" id="4456959at2759"/>
<dbReference type="GO" id="GO:0000981">
    <property type="term" value="F:DNA-binding transcription factor activity, RNA polymerase II-specific"/>
    <property type="evidence" value="ECO:0007669"/>
    <property type="project" value="InterPro"/>
</dbReference>
<dbReference type="PROSITE" id="PS50048">
    <property type="entry name" value="ZN2_CY6_FUNGAL_2"/>
    <property type="match status" value="1"/>
</dbReference>
<dbReference type="Proteomes" id="UP000799770">
    <property type="component" value="Unassembled WGS sequence"/>
</dbReference>
<evidence type="ECO:0000256" key="1">
    <source>
        <dbReference type="ARBA" id="ARBA00022723"/>
    </source>
</evidence>
<dbReference type="InterPro" id="IPR036864">
    <property type="entry name" value="Zn2-C6_fun-type_DNA-bd_sf"/>
</dbReference>
<dbReference type="SUPFAM" id="SSF57701">
    <property type="entry name" value="Zn2/Cys6 DNA-binding domain"/>
    <property type="match status" value="1"/>
</dbReference>
<proteinExistence type="predicted"/>
<dbReference type="PANTHER" id="PTHR46910:SF4">
    <property type="entry name" value="ZN(2)-C6 FUNGAL-TYPE DOMAIN-CONTAINING PROTEIN"/>
    <property type="match status" value="1"/>
</dbReference>
<feature type="region of interest" description="Disordered" evidence="4">
    <location>
        <begin position="162"/>
        <end position="189"/>
    </location>
</feature>
<feature type="region of interest" description="Disordered" evidence="4">
    <location>
        <begin position="37"/>
        <end position="56"/>
    </location>
</feature>
<protein>
    <recommendedName>
        <fullName evidence="5">Zn(2)-C6 fungal-type domain-containing protein</fullName>
    </recommendedName>
</protein>
<dbReference type="PROSITE" id="PS00463">
    <property type="entry name" value="ZN2_CY6_FUNGAL_1"/>
    <property type="match status" value="1"/>
</dbReference>
<evidence type="ECO:0000259" key="5">
    <source>
        <dbReference type="PROSITE" id="PS50048"/>
    </source>
</evidence>
<organism evidence="6 7">
    <name type="scientific">Lophiotrema nucula</name>
    <dbReference type="NCBI Taxonomy" id="690887"/>
    <lineage>
        <taxon>Eukaryota</taxon>
        <taxon>Fungi</taxon>
        <taxon>Dikarya</taxon>
        <taxon>Ascomycota</taxon>
        <taxon>Pezizomycotina</taxon>
        <taxon>Dothideomycetes</taxon>
        <taxon>Pleosporomycetidae</taxon>
        <taxon>Pleosporales</taxon>
        <taxon>Lophiotremataceae</taxon>
        <taxon>Lophiotrema</taxon>
    </lineage>
</organism>
<accession>A0A6A5ZL46</accession>
<evidence type="ECO:0000256" key="2">
    <source>
        <dbReference type="ARBA" id="ARBA00023242"/>
    </source>
</evidence>
<dbReference type="GO" id="GO:0006351">
    <property type="term" value="P:DNA-templated transcription"/>
    <property type="evidence" value="ECO:0007669"/>
    <property type="project" value="InterPro"/>
</dbReference>
<dbReference type="SMART" id="SM00906">
    <property type="entry name" value="Fungal_trans"/>
    <property type="match status" value="1"/>
</dbReference>
<sequence length="905" mass="99805">MDDTGFLHGGSHSHVERIMGPKRAPDSDIQHGHKLPKIENGLEGTPLSQRSANSDFSGSVKKKLAASTRTGQACDRCKIRKIRCDGRPEGCSPCAQNRTPCKTTDRITGRATTRGHTEATEVENNYLRAQIAELQAQVKEMGAEPRTVSGYNGFNTQWPSSAGLGSESGWSDAAQRRTSTSPLPPYGGGANGVTLPHFKQGSVGDNYLGVSSADSLLSHIKGTSLSVFGSEIDITDFVENDEEYERSVMSYSHFLRVALNDDPQIEHVPFPDLKMLVDYATWYFRSLNPYSMLLDKPTFMELIYRIGQDPNFTPSPAETVCVHMMLATIKYQISVRNGNAEMMEESHKHYRYSLGFFKHLLDSHKWQDVQGLTLICLHTRNFPKPGAAWIMCSATFLIAIELGLHRSTKAWADTAPKLEQLEVEMRKRIFWALHALTTNISGKLGRPMPINMEDIDVEFPEALDDTLPGEGNGMSSFAKCSFQVGIVTAKYTVWSAQLYQLIYGVRQPTGNYVDNLRRLENGIKQWREEIPPELADPSRASQDNYIFALYLEHWDQEYQLLLHHPAVCRSTDPDIINSNMDKCLEAAQKMLQNCHRIHKLKSLDIPWINCVVYIAAIFTTLFISFQRKDEMTSASMEKLKTDMSQWTEILGVCGHLLGSGDKLKMAVQKIVEHSLNSIHESIVKRAASDLARAALQAPQEQQSSAPGYANGTNYHQQYAETANAQAETTIASSSSAPYPPVQSTPVYPYNSNSSTSLASHQPASHGYDQQPYASTEDPGMTASHAAALAAAASGTPQRTSQDYTYANSQAAVSNGHQPAYSMNGVSDWRQWTRTFMHQPGAPQGEYLNTANTLLAMGGRDGSSQGTIQEPTGGVDASAMQGPGPSQFQWPGIVFGMGPNGHVSQQ</sequence>
<dbReference type="AlphaFoldDB" id="A0A6A5ZL46"/>
<dbReference type="InterPro" id="IPR050987">
    <property type="entry name" value="AtrR-like"/>
</dbReference>
<gene>
    <name evidence="6" type="ORF">BDV96DRAFT_351936</name>
</gene>
<evidence type="ECO:0000256" key="4">
    <source>
        <dbReference type="SAM" id="MobiDB-lite"/>
    </source>
</evidence>
<dbReference type="Gene3D" id="4.10.240.10">
    <property type="entry name" value="Zn(2)-C6 fungal-type DNA-binding domain"/>
    <property type="match status" value="1"/>
</dbReference>
<feature type="region of interest" description="Disordered" evidence="4">
    <location>
        <begin position="725"/>
        <end position="780"/>
    </location>
</feature>
<keyword evidence="7" id="KW-1185">Reference proteome</keyword>
<keyword evidence="1" id="KW-0479">Metal-binding</keyword>
<dbReference type="InterPro" id="IPR001138">
    <property type="entry name" value="Zn2Cys6_DnaBD"/>
</dbReference>
<dbReference type="SMART" id="SM00066">
    <property type="entry name" value="GAL4"/>
    <property type="match status" value="1"/>
</dbReference>
<dbReference type="GO" id="GO:0008270">
    <property type="term" value="F:zinc ion binding"/>
    <property type="evidence" value="ECO:0007669"/>
    <property type="project" value="InterPro"/>
</dbReference>
<dbReference type="InterPro" id="IPR007219">
    <property type="entry name" value="XnlR_reg_dom"/>
</dbReference>
<dbReference type="Pfam" id="PF04082">
    <property type="entry name" value="Fungal_trans"/>
    <property type="match status" value="1"/>
</dbReference>
<dbReference type="EMBL" id="ML977315">
    <property type="protein sequence ID" value="KAF2119734.1"/>
    <property type="molecule type" value="Genomic_DNA"/>
</dbReference>
<name>A0A6A5ZL46_9PLEO</name>